<feature type="compositionally biased region" description="Basic residues" evidence="1">
    <location>
        <begin position="58"/>
        <end position="80"/>
    </location>
</feature>
<reference evidence="3 4" key="1">
    <citation type="submission" date="2020-05" db="EMBL/GenBank/DDBJ databases">
        <authorList>
            <person name="Niu N."/>
        </authorList>
    </citation>
    <scope>NUCLEOTIDE SEQUENCE [LARGE SCALE GENOMIC DNA]</scope>
    <source>
        <strain evidence="3 4">LMG10982</strain>
    </source>
</reference>
<evidence type="ECO:0000313" key="4">
    <source>
        <dbReference type="Proteomes" id="UP000541421"/>
    </source>
</evidence>
<gene>
    <name evidence="3" type="ORF">HKX40_01455</name>
</gene>
<feature type="region of interest" description="Disordered" evidence="1">
    <location>
        <begin position="22"/>
        <end position="80"/>
    </location>
</feature>
<sequence>MKTSLVLSSLLSLTFVGTASAATMSSAHPEAPAGPQIQTQKAHVAHKMHSQKTASKSAHVKHKKMVAHKAPPKKAVKKTI</sequence>
<evidence type="ECO:0000313" key="3">
    <source>
        <dbReference type="EMBL" id="NOL48808.1"/>
    </source>
</evidence>
<evidence type="ECO:0000256" key="1">
    <source>
        <dbReference type="SAM" id="MobiDB-lite"/>
    </source>
</evidence>
<dbReference type="AlphaFoldDB" id="A0A7Y4P4K6"/>
<dbReference type="RefSeq" id="WP_171587785.1">
    <property type="nucleotide sequence ID" value="NZ_JABGBO010000001.1"/>
</dbReference>
<evidence type="ECO:0000256" key="2">
    <source>
        <dbReference type="SAM" id="SignalP"/>
    </source>
</evidence>
<feature type="chain" id="PRO_5031122818" description="Acid shock protein" evidence="2">
    <location>
        <begin position="22"/>
        <end position="80"/>
    </location>
</feature>
<protein>
    <recommendedName>
        <fullName evidence="5">Acid shock protein</fullName>
    </recommendedName>
</protein>
<dbReference type="Proteomes" id="UP000541421">
    <property type="component" value="Unassembled WGS sequence"/>
</dbReference>
<keyword evidence="4" id="KW-1185">Reference proteome</keyword>
<proteinExistence type="predicted"/>
<feature type="signal peptide" evidence="2">
    <location>
        <begin position="1"/>
        <end position="21"/>
    </location>
</feature>
<organism evidence="3 4">
    <name type="scientific">Pelistega europaea</name>
    <dbReference type="NCBI Taxonomy" id="106147"/>
    <lineage>
        <taxon>Bacteria</taxon>
        <taxon>Pseudomonadati</taxon>
        <taxon>Pseudomonadota</taxon>
        <taxon>Betaproteobacteria</taxon>
        <taxon>Burkholderiales</taxon>
        <taxon>Alcaligenaceae</taxon>
        <taxon>Pelistega</taxon>
    </lineage>
</organism>
<dbReference type="EMBL" id="JABGBO010000001">
    <property type="protein sequence ID" value="NOL48808.1"/>
    <property type="molecule type" value="Genomic_DNA"/>
</dbReference>
<name>A0A7Y4P4K6_9BURK</name>
<keyword evidence="2" id="KW-0732">Signal</keyword>
<accession>A0A7Y4P4K6</accession>
<evidence type="ECO:0008006" key="5">
    <source>
        <dbReference type="Google" id="ProtNLM"/>
    </source>
</evidence>
<comment type="caution">
    <text evidence="3">The sequence shown here is derived from an EMBL/GenBank/DDBJ whole genome shotgun (WGS) entry which is preliminary data.</text>
</comment>